<proteinExistence type="predicted"/>
<gene>
    <name evidence="2" type="ORF">LY11_03665</name>
</gene>
<dbReference type="InterPro" id="IPR016040">
    <property type="entry name" value="NAD(P)-bd_dom"/>
</dbReference>
<evidence type="ECO:0000259" key="1">
    <source>
        <dbReference type="Pfam" id="PF13460"/>
    </source>
</evidence>
<dbReference type="Gene3D" id="3.40.50.720">
    <property type="entry name" value="NAD(P)-binding Rossmann-like Domain"/>
    <property type="match status" value="1"/>
</dbReference>
<dbReference type="Pfam" id="PF13460">
    <property type="entry name" value="NAD_binding_10"/>
    <property type="match status" value="1"/>
</dbReference>
<dbReference type="RefSeq" id="WP_111635066.1">
    <property type="nucleotide sequence ID" value="NZ_QLLR01000021.1"/>
</dbReference>
<dbReference type="OrthoDB" id="9798632at2"/>
<dbReference type="Proteomes" id="UP000249754">
    <property type="component" value="Unassembled WGS sequence"/>
</dbReference>
<evidence type="ECO:0000313" key="3">
    <source>
        <dbReference type="Proteomes" id="UP000249754"/>
    </source>
</evidence>
<name>A0A327SN19_9SPHI</name>
<dbReference type="PANTHER" id="PTHR14097:SF7">
    <property type="entry name" value="OXIDOREDUCTASE HTATIP2"/>
    <property type="match status" value="1"/>
</dbReference>
<dbReference type="EMBL" id="QLLR01000021">
    <property type="protein sequence ID" value="RAJ27087.1"/>
    <property type="molecule type" value="Genomic_DNA"/>
</dbReference>
<dbReference type="SUPFAM" id="SSF51735">
    <property type="entry name" value="NAD(P)-binding Rossmann-fold domains"/>
    <property type="match status" value="1"/>
</dbReference>
<comment type="caution">
    <text evidence="2">The sequence shown here is derived from an EMBL/GenBank/DDBJ whole genome shotgun (WGS) entry which is preliminary data.</text>
</comment>
<protein>
    <submittedName>
        <fullName evidence="2">Uncharacterized protein YbjT (DUF2867 family)</fullName>
    </submittedName>
</protein>
<organism evidence="2 3">
    <name type="scientific">Pedobacter cryoconitis</name>
    <dbReference type="NCBI Taxonomy" id="188932"/>
    <lineage>
        <taxon>Bacteria</taxon>
        <taxon>Pseudomonadati</taxon>
        <taxon>Bacteroidota</taxon>
        <taxon>Sphingobacteriia</taxon>
        <taxon>Sphingobacteriales</taxon>
        <taxon>Sphingobacteriaceae</taxon>
        <taxon>Pedobacter</taxon>
    </lineage>
</organism>
<accession>A0A327SN19</accession>
<dbReference type="PANTHER" id="PTHR14097">
    <property type="entry name" value="OXIDOREDUCTASE HTATIP2"/>
    <property type="match status" value="1"/>
</dbReference>
<sequence>MTEHRKAILVGASGSIGRSLLQDLLDDIHYTEVLVLVRKKLTIQHPKLNQLVIDFDRLNTFAADIKGNAVFCCLGTTKSQTPDQQQYRQIDYQYPLDVARIALKNGAESYHLVSAMGADETSSFFYNRTKGEVERDLKAIPFKSIHIYRPSLLDGERSQKRFGESMMNKLMHIINPLLVGKWRKYRSIKVGAVAKVMVAQSLNDQKGIFTHPSDQIQALSDVL</sequence>
<dbReference type="AlphaFoldDB" id="A0A327SN19"/>
<dbReference type="STRING" id="188932.AY601_4478"/>
<dbReference type="CDD" id="cd05250">
    <property type="entry name" value="CC3_like_SDR_a"/>
    <property type="match status" value="1"/>
</dbReference>
<reference evidence="2 3" key="1">
    <citation type="submission" date="2018-06" db="EMBL/GenBank/DDBJ databases">
        <title>Genomic Encyclopedia of Archaeal and Bacterial Type Strains, Phase II (KMG-II): from individual species to whole genera.</title>
        <authorList>
            <person name="Goeker M."/>
        </authorList>
    </citation>
    <scope>NUCLEOTIDE SEQUENCE [LARGE SCALE GENOMIC DNA]</scope>
    <source>
        <strain evidence="2 3">DSM 14825</strain>
    </source>
</reference>
<feature type="domain" description="NAD(P)-binding" evidence="1">
    <location>
        <begin position="11"/>
        <end position="127"/>
    </location>
</feature>
<dbReference type="InterPro" id="IPR036291">
    <property type="entry name" value="NAD(P)-bd_dom_sf"/>
</dbReference>
<evidence type="ECO:0000313" key="2">
    <source>
        <dbReference type="EMBL" id="RAJ27087.1"/>
    </source>
</evidence>